<dbReference type="GO" id="GO:0019867">
    <property type="term" value="C:outer membrane"/>
    <property type="evidence" value="ECO:0007669"/>
    <property type="project" value="InterPro"/>
</dbReference>
<dbReference type="EMBL" id="FZOJ01000001">
    <property type="protein sequence ID" value="SNR85607.1"/>
    <property type="molecule type" value="Genomic_DNA"/>
</dbReference>
<evidence type="ECO:0000256" key="2">
    <source>
        <dbReference type="SAM" id="Coils"/>
    </source>
</evidence>
<sequence length="183" mass="20563">MKIKSNGAINLIYILVLLMVVVGFRTIISERQKQISMMYERNNQLLEELKALQHKKEILEGILLKDKKRINGLEEEVERLRVIRARVTAYSPMDNVSGICADEDPSITATGTTPTIGVAAADPDKLEYGTKLYIPGYGNAVIEDTGAALRRGKDLRLDIVMNSHKEAVEWGVKELDVILQRRN</sequence>
<dbReference type="PANTHER" id="PTHR39160">
    <property type="entry name" value="CELL WALL-BINDING PROTEIN YOCH"/>
    <property type="match status" value="1"/>
</dbReference>
<keyword evidence="3" id="KW-0472">Membrane</keyword>
<proteinExistence type="predicted"/>
<feature type="domain" description="3D" evidence="4">
    <location>
        <begin position="119"/>
        <end position="178"/>
    </location>
</feature>
<keyword evidence="3" id="KW-0812">Transmembrane</keyword>
<keyword evidence="3" id="KW-1133">Transmembrane helix</keyword>
<protein>
    <submittedName>
        <fullName evidence="5">3D (Asp-Asp-Asp) domain-containing protein</fullName>
    </submittedName>
</protein>
<organism evidence="5 6">
    <name type="scientific">Anaerovirgula multivorans</name>
    <dbReference type="NCBI Taxonomy" id="312168"/>
    <lineage>
        <taxon>Bacteria</taxon>
        <taxon>Bacillati</taxon>
        <taxon>Bacillota</taxon>
        <taxon>Clostridia</taxon>
        <taxon>Peptostreptococcales</taxon>
        <taxon>Natronincolaceae</taxon>
        <taxon>Anaerovirgula</taxon>
    </lineage>
</organism>
<keyword evidence="1" id="KW-0732">Signal</keyword>
<keyword evidence="2" id="KW-0175">Coiled coil</keyword>
<dbReference type="Proteomes" id="UP000198304">
    <property type="component" value="Unassembled WGS sequence"/>
</dbReference>
<feature type="coiled-coil region" evidence="2">
    <location>
        <begin position="35"/>
        <end position="83"/>
    </location>
</feature>
<name>A0A238ZQC9_9FIRM</name>
<evidence type="ECO:0000256" key="3">
    <source>
        <dbReference type="SAM" id="Phobius"/>
    </source>
</evidence>
<dbReference type="Pfam" id="PF06725">
    <property type="entry name" value="3D"/>
    <property type="match status" value="1"/>
</dbReference>
<accession>A0A238ZQC9</accession>
<evidence type="ECO:0000313" key="5">
    <source>
        <dbReference type="EMBL" id="SNR85607.1"/>
    </source>
</evidence>
<keyword evidence="6" id="KW-1185">Reference proteome</keyword>
<evidence type="ECO:0000313" key="6">
    <source>
        <dbReference type="Proteomes" id="UP000198304"/>
    </source>
</evidence>
<evidence type="ECO:0000256" key="1">
    <source>
        <dbReference type="ARBA" id="ARBA00022729"/>
    </source>
</evidence>
<dbReference type="CDD" id="cd22786">
    <property type="entry name" value="DPBB_YuiC-like"/>
    <property type="match status" value="1"/>
</dbReference>
<dbReference type="InterPro" id="IPR010611">
    <property type="entry name" value="3D_dom"/>
</dbReference>
<dbReference type="RefSeq" id="WP_089280839.1">
    <property type="nucleotide sequence ID" value="NZ_FZOJ01000001.1"/>
</dbReference>
<dbReference type="OrthoDB" id="9798935at2"/>
<dbReference type="GO" id="GO:0004553">
    <property type="term" value="F:hydrolase activity, hydrolyzing O-glycosyl compounds"/>
    <property type="evidence" value="ECO:0007669"/>
    <property type="project" value="InterPro"/>
</dbReference>
<evidence type="ECO:0000259" key="4">
    <source>
        <dbReference type="Pfam" id="PF06725"/>
    </source>
</evidence>
<dbReference type="PANTHER" id="PTHR39160:SF4">
    <property type="entry name" value="RESUSCITATION-PROMOTING FACTOR RPFB"/>
    <property type="match status" value="1"/>
</dbReference>
<gene>
    <name evidence="5" type="ORF">SAMN05446037_100138</name>
</gene>
<dbReference type="AlphaFoldDB" id="A0A238ZQC9"/>
<feature type="transmembrane region" description="Helical" evidence="3">
    <location>
        <begin position="6"/>
        <end position="28"/>
    </location>
</feature>
<dbReference type="InterPro" id="IPR051933">
    <property type="entry name" value="Resuscitation_pf_RpfB"/>
</dbReference>
<dbReference type="GO" id="GO:0009254">
    <property type="term" value="P:peptidoglycan turnover"/>
    <property type="evidence" value="ECO:0007669"/>
    <property type="project" value="InterPro"/>
</dbReference>
<reference evidence="5 6" key="1">
    <citation type="submission" date="2017-06" db="EMBL/GenBank/DDBJ databases">
        <authorList>
            <person name="Kim H.J."/>
            <person name="Triplett B.A."/>
        </authorList>
    </citation>
    <scope>NUCLEOTIDE SEQUENCE [LARGE SCALE GENOMIC DNA]</scope>
    <source>
        <strain evidence="5 6">SCA</strain>
    </source>
</reference>